<organism evidence="11 12">
    <name type="scientific">Phialocephala subalpina</name>
    <dbReference type="NCBI Taxonomy" id="576137"/>
    <lineage>
        <taxon>Eukaryota</taxon>
        <taxon>Fungi</taxon>
        <taxon>Dikarya</taxon>
        <taxon>Ascomycota</taxon>
        <taxon>Pezizomycotina</taxon>
        <taxon>Leotiomycetes</taxon>
        <taxon>Helotiales</taxon>
        <taxon>Mollisiaceae</taxon>
        <taxon>Phialocephala</taxon>
        <taxon>Phialocephala fortinii species complex</taxon>
    </lineage>
</organism>
<reference evidence="11 12" key="1">
    <citation type="submission" date="2016-03" db="EMBL/GenBank/DDBJ databases">
        <authorList>
            <person name="Ploux O."/>
        </authorList>
    </citation>
    <scope>NUCLEOTIDE SEQUENCE [LARGE SCALE GENOMIC DNA]</scope>
    <source>
        <strain evidence="11 12">UAMH 11012</strain>
    </source>
</reference>
<keyword evidence="7" id="KW-0119">Carbohydrate metabolism</keyword>
<dbReference type="Gene3D" id="3.40.50.1820">
    <property type="entry name" value="alpha/beta hydrolase"/>
    <property type="match status" value="1"/>
</dbReference>
<evidence type="ECO:0000256" key="7">
    <source>
        <dbReference type="ARBA" id="ARBA00023277"/>
    </source>
</evidence>
<dbReference type="GO" id="GO:0005576">
    <property type="term" value="C:extracellular region"/>
    <property type="evidence" value="ECO:0007669"/>
    <property type="project" value="UniProtKB-SubCell"/>
</dbReference>
<gene>
    <name evidence="11" type="ORF">PAC_19584</name>
</gene>
<evidence type="ECO:0000256" key="9">
    <source>
        <dbReference type="ARBA" id="ARBA00034075"/>
    </source>
</evidence>
<comment type="subcellular location">
    <subcellularLocation>
        <location evidence="1">Secreted</location>
    </subcellularLocation>
</comment>
<dbReference type="GO" id="GO:0030600">
    <property type="term" value="F:feruloyl esterase activity"/>
    <property type="evidence" value="ECO:0007669"/>
    <property type="project" value="UniProtKB-EC"/>
</dbReference>
<name>A0A1L7XXB0_9HELO</name>
<evidence type="ECO:0000313" key="12">
    <source>
        <dbReference type="Proteomes" id="UP000184330"/>
    </source>
</evidence>
<evidence type="ECO:0000256" key="5">
    <source>
        <dbReference type="ARBA" id="ARBA00022729"/>
    </source>
</evidence>
<feature type="signal peptide" evidence="10">
    <location>
        <begin position="1"/>
        <end position="21"/>
    </location>
</feature>
<evidence type="ECO:0000256" key="2">
    <source>
        <dbReference type="ARBA" id="ARBA00013091"/>
    </source>
</evidence>
<keyword evidence="4" id="KW-0858">Xylan degradation</keyword>
<evidence type="ECO:0000256" key="4">
    <source>
        <dbReference type="ARBA" id="ARBA00022651"/>
    </source>
</evidence>
<keyword evidence="6" id="KW-0378">Hydrolase</keyword>
<dbReference type="STRING" id="576137.A0A1L7XXB0"/>
<comment type="catalytic activity">
    <reaction evidence="9">
        <text>feruloyl-polysaccharide + H2O = ferulate + polysaccharide.</text>
        <dbReference type="EC" id="3.1.1.73"/>
    </reaction>
</comment>
<evidence type="ECO:0000313" key="11">
    <source>
        <dbReference type="EMBL" id="CZR69684.1"/>
    </source>
</evidence>
<dbReference type="Proteomes" id="UP000184330">
    <property type="component" value="Unassembled WGS sequence"/>
</dbReference>
<protein>
    <recommendedName>
        <fullName evidence="2">feruloyl esterase</fullName>
        <ecNumber evidence="2">3.1.1.73</ecNumber>
    </recommendedName>
</protein>
<dbReference type="AlphaFoldDB" id="A0A1L7XXB0"/>
<keyword evidence="12" id="KW-1185">Reference proteome</keyword>
<accession>A0A1L7XXB0</accession>
<feature type="chain" id="PRO_5013222284" description="feruloyl esterase" evidence="10">
    <location>
        <begin position="22"/>
        <end position="302"/>
    </location>
</feature>
<keyword evidence="3" id="KW-0964">Secreted</keyword>
<evidence type="ECO:0000256" key="10">
    <source>
        <dbReference type="SAM" id="SignalP"/>
    </source>
</evidence>
<evidence type="ECO:0000256" key="3">
    <source>
        <dbReference type="ARBA" id="ARBA00022525"/>
    </source>
</evidence>
<dbReference type="InterPro" id="IPR029058">
    <property type="entry name" value="AB_hydrolase_fold"/>
</dbReference>
<proteinExistence type="predicted"/>
<keyword evidence="8" id="KW-0624">Polysaccharide degradation</keyword>
<dbReference type="PANTHER" id="PTHR38050">
    <property type="match status" value="1"/>
</dbReference>
<sequence>MFQNPLLLLATLFTSSSRTKQYENVTLQSSGIERWYLLTLPPNFDSSVATPVILSFHGGGRNATQQYHLSQMSNSDFNDFAIAVYPNGKKKTWQGVPGAKTNDIQFTADIIIELSTKYTIDKSRIFATGKSDGGGFCNTLACDPVLSTQIAAFAPVSGAFYVKNDTTCEPAKIEIPCNASRTNIPMLEFHGGKDNTINYTGEGRREECLPSVPHWIREWARRDGLSIKNESTPLEGTTDTTVYEWGSGKEKGLVKHVFDESIKHDWPSIADNSDNIRKGHKPASFNATSIIIDFFKQHALKT</sequence>
<dbReference type="EC" id="3.1.1.73" evidence="2"/>
<dbReference type="GO" id="GO:0045493">
    <property type="term" value="P:xylan catabolic process"/>
    <property type="evidence" value="ECO:0007669"/>
    <property type="project" value="UniProtKB-KW"/>
</dbReference>
<evidence type="ECO:0000256" key="8">
    <source>
        <dbReference type="ARBA" id="ARBA00023326"/>
    </source>
</evidence>
<dbReference type="SUPFAM" id="SSF53474">
    <property type="entry name" value="alpha/beta-Hydrolases"/>
    <property type="match status" value="1"/>
</dbReference>
<dbReference type="OrthoDB" id="424610at2759"/>
<dbReference type="EMBL" id="FJOG01000077">
    <property type="protein sequence ID" value="CZR69684.1"/>
    <property type="molecule type" value="Genomic_DNA"/>
</dbReference>
<evidence type="ECO:0000256" key="1">
    <source>
        <dbReference type="ARBA" id="ARBA00004613"/>
    </source>
</evidence>
<dbReference type="PANTHER" id="PTHR38050:SF2">
    <property type="entry name" value="FERULOYL ESTERASE C-RELATED"/>
    <property type="match status" value="1"/>
</dbReference>
<keyword evidence="5 10" id="KW-0732">Signal</keyword>
<evidence type="ECO:0000256" key="6">
    <source>
        <dbReference type="ARBA" id="ARBA00022801"/>
    </source>
</evidence>
<dbReference type="InterPro" id="IPR043595">
    <property type="entry name" value="FaeB/C/D"/>
</dbReference>